<dbReference type="AlphaFoldDB" id="A0A8H6YHI2"/>
<evidence type="ECO:0000256" key="1">
    <source>
        <dbReference type="SAM" id="MobiDB-lite"/>
    </source>
</evidence>
<proteinExistence type="predicted"/>
<gene>
    <name evidence="2" type="ORF">MSAN_01219400</name>
</gene>
<reference evidence="2" key="1">
    <citation type="submission" date="2020-05" db="EMBL/GenBank/DDBJ databases">
        <title>Mycena genomes resolve the evolution of fungal bioluminescence.</title>
        <authorList>
            <person name="Tsai I.J."/>
        </authorList>
    </citation>
    <scope>NUCLEOTIDE SEQUENCE</scope>
    <source>
        <strain evidence="2">160909Yilan</strain>
    </source>
</reference>
<name>A0A8H6YHI2_9AGAR</name>
<evidence type="ECO:0000313" key="3">
    <source>
        <dbReference type="Proteomes" id="UP000623467"/>
    </source>
</evidence>
<dbReference type="Proteomes" id="UP000623467">
    <property type="component" value="Unassembled WGS sequence"/>
</dbReference>
<sequence>MSIAVAVAEPPPTPDASQSLPVPALAPVASSAVAAIAILGTGRRPATALTLASANTGFDHILADQIALVHTVFQRTASLSTSLASASARSSSPLWDGGRAYGRGGEVCAGALPLQRIIHGLLPMHVLSLKSAHSKFTKLYKTVFPAALDGYSSANPPSTSPGNPSATPRPQLEREARPLTHPASLASASAASSQNASSACRPSQTTHPSRHPHRYQLHRQDRFSDDVCVDDFVVVYSVRLPLSLLCFTIFINEYVLLNDLEIFRIQPQDGINPFPHAPVRRARQSGAGKADGGGAVEEMIVSGTAFDVFFSFLLRPCSLLADFVLRADLMRQHAILPTVALTPSDIPTCVRVSPNAYTRSCTPSVRWVVDHIAHDVPAARLKLCLHAGLSLCCSNFLPLRPSNLSLLFVDVVVGADKFSNDI</sequence>
<feature type="region of interest" description="Disordered" evidence="1">
    <location>
        <begin position="1"/>
        <end position="20"/>
    </location>
</feature>
<protein>
    <submittedName>
        <fullName evidence="2">Uncharacterized protein</fullName>
    </submittedName>
</protein>
<feature type="region of interest" description="Disordered" evidence="1">
    <location>
        <begin position="182"/>
        <end position="214"/>
    </location>
</feature>
<comment type="caution">
    <text evidence="2">The sequence shown here is derived from an EMBL/GenBank/DDBJ whole genome shotgun (WGS) entry which is preliminary data.</text>
</comment>
<feature type="compositionally biased region" description="Low complexity" evidence="1">
    <location>
        <begin position="183"/>
        <end position="199"/>
    </location>
</feature>
<evidence type="ECO:0000313" key="2">
    <source>
        <dbReference type="EMBL" id="KAF7358801.1"/>
    </source>
</evidence>
<dbReference type="EMBL" id="JACAZH010000009">
    <property type="protein sequence ID" value="KAF7358801.1"/>
    <property type="molecule type" value="Genomic_DNA"/>
</dbReference>
<keyword evidence="3" id="KW-1185">Reference proteome</keyword>
<accession>A0A8H6YHI2</accession>
<organism evidence="2 3">
    <name type="scientific">Mycena sanguinolenta</name>
    <dbReference type="NCBI Taxonomy" id="230812"/>
    <lineage>
        <taxon>Eukaryota</taxon>
        <taxon>Fungi</taxon>
        <taxon>Dikarya</taxon>
        <taxon>Basidiomycota</taxon>
        <taxon>Agaricomycotina</taxon>
        <taxon>Agaricomycetes</taxon>
        <taxon>Agaricomycetidae</taxon>
        <taxon>Agaricales</taxon>
        <taxon>Marasmiineae</taxon>
        <taxon>Mycenaceae</taxon>
        <taxon>Mycena</taxon>
    </lineage>
</organism>